<keyword evidence="3" id="KW-1185">Reference proteome</keyword>
<evidence type="ECO:0000256" key="1">
    <source>
        <dbReference type="SAM" id="MobiDB-lite"/>
    </source>
</evidence>
<evidence type="ECO:0000313" key="2">
    <source>
        <dbReference type="EMBL" id="GMR57267.1"/>
    </source>
</evidence>
<name>A0AAN5I956_9BILA</name>
<dbReference type="Proteomes" id="UP001328107">
    <property type="component" value="Unassembled WGS sequence"/>
</dbReference>
<evidence type="ECO:0000313" key="3">
    <source>
        <dbReference type="Proteomes" id="UP001328107"/>
    </source>
</evidence>
<dbReference type="EMBL" id="BTRK01000006">
    <property type="protein sequence ID" value="GMR57267.1"/>
    <property type="molecule type" value="Genomic_DNA"/>
</dbReference>
<proteinExistence type="predicted"/>
<dbReference type="AlphaFoldDB" id="A0AAN5I956"/>
<accession>A0AAN5I956</accession>
<feature type="region of interest" description="Disordered" evidence="1">
    <location>
        <begin position="1"/>
        <end position="79"/>
    </location>
</feature>
<gene>
    <name evidence="2" type="ORF">PMAYCL1PPCAC_27462</name>
</gene>
<reference evidence="3" key="1">
    <citation type="submission" date="2022-10" db="EMBL/GenBank/DDBJ databases">
        <title>Genome assembly of Pristionchus species.</title>
        <authorList>
            <person name="Yoshida K."/>
            <person name="Sommer R.J."/>
        </authorList>
    </citation>
    <scope>NUCLEOTIDE SEQUENCE [LARGE SCALE GENOMIC DNA]</scope>
    <source>
        <strain evidence="3">RS5460</strain>
    </source>
</reference>
<comment type="caution">
    <text evidence="2">The sequence shown here is derived from an EMBL/GenBank/DDBJ whole genome shotgun (WGS) entry which is preliminary data.</text>
</comment>
<sequence length="100" mass="11096">MSVTEDCHAVEMASPFPPSHIPSVDPDSENADAPCKSSIDHLFDSPPTKQMRMGEDRPTLMKSRPARSPTRPTEAASDERDTYFDMLFRTFSLSGPIVLL</sequence>
<protein>
    <submittedName>
        <fullName evidence="2">Uncharacterized protein</fullName>
    </submittedName>
</protein>
<organism evidence="2 3">
    <name type="scientific">Pristionchus mayeri</name>
    <dbReference type="NCBI Taxonomy" id="1317129"/>
    <lineage>
        <taxon>Eukaryota</taxon>
        <taxon>Metazoa</taxon>
        <taxon>Ecdysozoa</taxon>
        <taxon>Nematoda</taxon>
        <taxon>Chromadorea</taxon>
        <taxon>Rhabditida</taxon>
        <taxon>Rhabditina</taxon>
        <taxon>Diplogasteromorpha</taxon>
        <taxon>Diplogasteroidea</taxon>
        <taxon>Neodiplogasteridae</taxon>
        <taxon>Pristionchus</taxon>
    </lineage>
</organism>